<dbReference type="Pfam" id="PF00632">
    <property type="entry name" value="HECT"/>
    <property type="match status" value="1"/>
</dbReference>
<dbReference type="GO" id="GO:0016567">
    <property type="term" value="P:protein ubiquitination"/>
    <property type="evidence" value="ECO:0007669"/>
    <property type="project" value="TreeGrafter"/>
</dbReference>
<dbReference type="Gene3D" id="3.30.2410.10">
    <property type="entry name" value="Hect, E3 ligase catalytic domain"/>
    <property type="match status" value="1"/>
</dbReference>
<reference evidence="6 7" key="1">
    <citation type="submission" date="2022-11" db="EMBL/GenBank/DDBJ databases">
        <title>Whole genome sequence of Eschrichtius robustus ER-17-0199.</title>
        <authorList>
            <person name="Bruniche-Olsen A."/>
            <person name="Black A.N."/>
            <person name="Fields C.J."/>
            <person name="Walden K."/>
            <person name="Dewoody J.A."/>
        </authorList>
    </citation>
    <scope>NUCLEOTIDE SEQUENCE [LARGE SCALE GENOMIC DNA]</scope>
    <source>
        <strain evidence="6">ER-17-0199</strain>
        <tissue evidence="6">Blubber</tissue>
    </source>
</reference>
<evidence type="ECO:0000256" key="3">
    <source>
        <dbReference type="ARBA" id="ARBA00022786"/>
    </source>
</evidence>
<evidence type="ECO:0000256" key="1">
    <source>
        <dbReference type="ARBA" id="ARBA00022679"/>
    </source>
</evidence>
<comment type="caution">
    <text evidence="6">The sequence shown here is derived from an EMBL/GenBank/DDBJ whole genome shotgun (WGS) entry which is preliminary data.</text>
</comment>
<evidence type="ECO:0000313" key="7">
    <source>
        <dbReference type="Proteomes" id="UP001159641"/>
    </source>
</evidence>
<dbReference type="Proteomes" id="UP001159641">
    <property type="component" value="Unassembled WGS sequence"/>
</dbReference>
<proteinExistence type="predicted"/>
<evidence type="ECO:0000259" key="5">
    <source>
        <dbReference type="PROSITE" id="PS50237"/>
    </source>
</evidence>
<protein>
    <recommendedName>
        <fullName evidence="5">HECT domain-containing protein</fullName>
    </recommendedName>
</protein>
<dbReference type="SUPFAM" id="SSF56204">
    <property type="entry name" value="Hect, E3 ligase catalytic domain"/>
    <property type="match status" value="2"/>
</dbReference>
<dbReference type="GO" id="GO:0006511">
    <property type="term" value="P:ubiquitin-dependent protein catabolic process"/>
    <property type="evidence" value="ECO:0007669"/>
    <property type="project" value="TreeGrafter"/>
</dbReference>
<dbReference type="PANTHER" id="PTHR45622:SF11">
    <property type="entry name" value="E3 UBIQUITIN-PROTEIN LIGASE HERC6-RELATED"/>
    <property type="match status" value="1"/>
</dbReference>
<dbReference type="FunFam" id="3.30.2410.10:FF:000003">
    <property type="entry name" value="probable E3 ubiquitin-protein ligase HERC4 isoform X1"/>
    <property type="match status" value="1"/>
</dbReference>
<accession>A0AB34GR79</accession>
<evidence type="ECO:0000256" key="4">
    <source>
        <dbReference type="PROSITE-ProRule" id="PRU00104"/>
    </source>
</evidence>
<dbReference type="InterPro" id="IPR035983">
    <property type="entry name" value="Hect_E3_ubiquitin_ligase"/>
</dbReference>
<dbReference type="PANTHER" id="PTHR45622">
    <property type="entry name" value="UBIQUITIN-PROTEIN LIGASE E3A-RELATED"/>
    <property type="match status" value="1"/>
</dbReference>
<feature type="active site" description="Glycyl thioester intermediate" evidence="4">
    <location>
        <position position="142"/>
    </location>
</feature>
<gene>
    <name evidence="6" type="ORF">J1605_010747</name>
</gene>
<evidence type="ECO:0000313" key="6">
    <source>
        <dbReference type="EMBL" id="KAJ8781763.1"/>
    </source>
</evidence>
<keyword evidence="3 4" id="KW-0833">Ubl conjugation pathway</keyword>
<dbReference type="GO" id="GO:0061630">
    <property type="term" value="F:ubiquitin protein ligase activity"/>
    <property type="evidence" value="ECO:0007669"/>
    <property type="project" value="TreeGrafter"/>
</dbReference>
<dbReference type="InterPro" id="IPR000569">
    <property type="entry name" value="HECT_dom"/>
</dbReference>
<name>A0AB34GR79_ESCRO</name>
<keyword evidence="1" id="KW-0808">Transferase</keyword>
<dbReference type="PROSITE" id="PS50237">
    <property type="entry name" value="HECT"/>
    <property type="match status" value="1"/>
</dbReference>
<organism evidence="6 7">
    <name type="scientific">Eschrichtius robustus</name>
    <name type="common">California gray whale</name>
    <name type="synonym">Eschrichtius gibbosus</name>
    <dbReference type="NCBI Taxonomy" id="9764"/>
    <lineage>
        <taxon>Eukaryota</taxon>
        <taxon>Metazoa</taxon>
        <taxon>Chordata</taxon>
        <taxon>Craniata</taxon>
        <taxon>Vertebrata</taxon>
        <taxon>Euteleostomi</taxon>
        <taxon>Mammalia</taxon>
        <taxon>Eutheria</taxon>
        <taxon>Laurasiatheria</taxon>
        <taxon>Artiodactyla</taxon>
        <taxon>Whippomorpha</taxon>
        <taxon>Cetacea</taxon>
        <taxon>Mysticeti</taxon>
        <taxon>Eschrichtiidae</taxon>
        <taxon>Eschrichtius</taxon>
    </lineage>
</organism>
<keyword evidence="7" id="KW-1185">Reference proteome</keyword>
<dbReference type="GO" id="GO:0005737">
    <property type="term" value="C:cytoplasm"/>
    <property type="evidence" value="ECO:0007669"/>
    <property type="project" value="TreeGrafter"/>
</dbReference>
<dbReference type="AlphaFoldDB" id="A0AB34GR79"/>
<keyword evidence="2" id="KW-0677">Repeat</keyword>
<dbReference type="InterPro" id="IPR051709">
    <property type="entry name" value="Ub-ligase/GTPase-reg"/>
</dbReference>
<evidence type="ECO:0000256" key="2">
    <source>
        <dbReference type="ARBA" id="ARBA00022737"/>
    </source>
</evidence>
<feature type="domain" description="HECT" evidence="5">
    <location>
        <begin position="27"/>
        <end position="171"/>
    </location>
</feature>
<dbReference type="EMBL" id="JAIQCJ010002139">
    <property type="protein sequence ID" value="KAJ8781763.1"/>
    <property type="molecule type" value="Genomic_DNA"/>
</dbReference>
<sequence>MRGRVKFSEKKSEPEGGPQRGEVEFIKEIRSVGEGVKSEFFHCIFEDMTKKEYGMFIYPEEGSYVRFLVNNSRYGPGYCKSHPTILMFWNAFHKLTLDEKRKFLFFLTGNERLHVKGVRKVGILFRCPETFSERDFSRSLTCHNILDLPKYSTMERMEEALQVAINSNKGFISPTVTE</sequence>